<evidence type="ECO:0000313" key="2">
    <source>
        <dbReference type="EMBL" id="ETI46620.1"/>
    </source>
</evidence>
<protein>
    <submittedName>
        <fullName evidence="2">Uncharacterized protein</fullName>
    </submittedName>
</protein>
<gene>
    <name evidence="2" type="ORF">F443_09001</name>
</gene>
<dbReference type="Proteomes" id="UP000018721">
    <property type="component" value="Unassembled WGS sequence"/>
</dbReference>
<accession>V9F506</accession>
<keyword evidence="3" id="KW-1185">Reference proteome</keyword>
<sequence length="78" mass="8315">MSSDPWYQPDNRNTLEDEGSDKDQATSSTVGTCTPAGGEEEDADENGEEEGEENNDDEAEDEEGNGGDESDSKNVAVL</sequence>
<feature type="compositionally biased region" description="Acidic residues" evidence="1">
    <location>
        <begin position="38"/>
        <end position="69"/>
    </location>
</feature>
<name>V9F506_PHYNI</name>
<feature type="region of interest" description="Disordered" evidence="1">
    <location>
        <begin position="1"/>
        <end position="78"/>
    </location>
</feature>
<proteinExistence type="predicted"/>
<evidence type="ECO:0000313" key="3">
    <source>
        <dbReference type="Proteomes" id="UP000018721"/>
    </source>
</evidence>
<evidence type="ECO:0000256" key="1">
    <source>
        <dbReference type="SAM" id="MobiDB-lite"/>
    </source>
</evidence>
<reference evidence="2 3" key="1">
    <citation type="submission" date="2013-11" db="EMBL/GenBank/DDBJ databases">
        <title>The Genome Sequence of Phytophthora parasitica P1569.</title>
        <authorList>
            <consortium name="The Broad Institute Genomics Platform"/>
            <person name="Russ C."/>
            <person name="Tyler B."/>
            <person name="Panabieres F."/>
            <person name="Shan W."/>
            <person name="Tripathy S."/>
            <person name="Grunwald N."/>
            <person name="Machado M."/>
            <person name="Johnson C.S."/>
            <person name="Arredondo F."/>
            <person name="Hong C."/>
            <person name="Coffey M."/>
            <person name="Young S.K."/>
            <person name="Zeng Q."/>
            <person name="Gargeya S."/>
            <person name="Fitzgerald M."/>
            <person name="Abouelleil A."/>
            <person name="Alvarado L."/>
            <person name="Chapman S.B."/>
            <person name="Gainer-Dewar J."/>
            <person name="Goldberg J."/>
            <person name="Griggs A."/>
            <person name="Gujja S."/>
            <person name="Hansen M."/>
            <person name="Howarth C."/>
            <person name="Imamovic A."/>
            <person name="Ireland A."/>
            <person name="Larimer J."/>
            <person name="McCowan C."/>
            <person name="Murphy C."/>
            <person name="Pearson M."/>
            <person name="Poon T.W."/>
            <person name="Priest M."/>
            <person name="Roberts A."/>
            <person name="Saif S."/>
            <person name="Shea T."/>
            <person name="Sykes S."/>
            <person name="Wortman J."/>
            <person name="Nusbaum C."/>
            <person name="Birren B."/>
        </authorList>
    </citation>
    <scope>NUCLEOTIDE SEQUENCE [LARGE SCALE GENOMIC DNA]</scope>
    <source>
        <strain evidence="2 3">P1569</strain>
    </source>
</reference>
<dbReference type="AlphaFoldDB" id="V9F506"/>
<dbReference type="HOGENOM" id="CLU_2627299_0_0_1"/>
<comment type="caution">
    <text evidence="2">The sequence shown here is derived from an EMBL/GenBank/DDBJ whole genome shotgun (WGS) entry which is preliminary data.</text>
</comment>
<dbReference type="EMBL" id="ANIZ01001536">
    <property type="protein sequence ID" value="ETI46620.1"/>
    <property type="molecule type" value="Genomic_DNA"/>
</dbReference>
<organism evidence="2 3">
    <name type="scientific">Phytophthora nicotianae P1569</name>
    <dbReference type="NCBI Taxonomy" id="1317065"/>
    <lineage>
        <taxon>Eukaryota</taxon>
        <taxon>Sar</taxon>
        <taxon>Stramenopiles</taxon>
        <taxon>Oomycota</taxon>
        <taxon>Peronosporomycetes</taxon>
        <taxon>Peronosporales</taxon>
        <taxon>Peronosporaceae</taxon>
        <taxon>Phytophthora</taxon>
    </lineage>
</organism>